<dbReference type="EMBL" id="CATNWA010019217">
    <property type="protein sequence ID" value="CAI9612041.1"/>
    <property type="molecule type" value="Genomic_DNA"/>
</dbReference>
<evidence type="ECO:0000313" key="1">
    <source>
        <dbReference type="EMBL" id="CAI9612041.1"/>
    </source>
</evidence>
<reference evidence="1" key="1">
    <citation type="submission" date="2023-05" db="EMBL/GenBank/DDBJ databases">
        <authorList>
            <person name="Stuckert A."/>
        </authorList>
    </citation>
    <scope>NUCLEOTIDE SEQUENCE</scope>
</reference>
<dbReference type="Proteomes" id="UP001162483">
    <property type="component" value="Unassembled WGS sequence"/>
</dbReference>
<gene>
    <name evidence="1" type="ORF">SPARVUS_LOCUS14639189</name>
</gene>
<protein>
    <submittedName>
        <fullName evidence="1">Uncharacterized protein</fullName>
    </submittedName>
</protein>
<evidence type="ECO:0000313" key="2">
    <source>
        <dbReference type="Proteomes" id="UP001162483"/>
    </source>
</evidence>
<organism evidence="1 2">
    <name type="scientific">Staurois parvus</name>
    <dbReference type="NCBI Taxonomy" id="386267"/>
    <lineage>
        <taxon>Eukaryota</taxon>
        <taxon>Metazoa</taxon>
        <taxon>Chordata</taxon>
        <taxon>Craniata</taxon>
        <taxon>Vertebrata</taxon>
        <taxon>Euteleostomi</taxon>
        <taxon>Amphibia</taxon>
        <taxon>Batrachia</taxon>
        <taxon>Anura</taxon>
        <taxon>Neobatrachia</taxon>
        <taxon>Ranoidea</taxon>
        <taxon>Ranidae</taxon>
        <taxon>Staurois</taxon>
    </lineage>
</organism>
<proteinExistence type="predicted"/>
<sequence length="57" mass="6500">MLVILTVESKGLILRTVKRLFDPVFSNPPLLPQSPIHLLIVHSPRRHSVHARFGVYC</sequence>
<comment type="caution">
    <text evidence="1">The sequence shown here is derived from an EMBL/GenBank/DDBJ whole genome shotgun (WGS) entry which is preliminary data.</text>
</comment>
<name>A0ABN9GRH5_9NEOB</name>
<accession>A0ABN9GRH5</accession>
<keyword evidence="2" id="KW-1185">Reference proteome</keyword>